<dbReference type="Gene3D" id="3.40.50.1460">
    <property type="match status" value="1"/>
</dbReference>
<dbReference type="InterPro" id="IPR029030">
    <property type="entry name" value="Caspase-like_dom_sf"/>
</dbReference>
<dbReference type="InterPro" id="IPR001309">
    <property type="entry name" value="Pept_C14_p20"/>
</dbReference>
<dbReference type="EMBL" id="CP036433">
    <property type="protein sequence ID" value="QDU92440.1"/>
    <property type="molecule type" value="Genomic_DNA"/>
</dbReference>
<dbReference type="InterPro" id="IPR042095">
    <property type="entry name" value="SUMF_sf"/>
</dbReference>
<dbReference type="SUPFAM" id="SSF56436">
    <property type="entry name" value="C-type lectin-like"/>
    <property type="match status" value="1"/>
</dbReference>
<dbReference type="KEGG" id="lcre:Pla8534_01880"/>
<dbReference type="PROSITE" id="PS50208">
    <property type="entry name" value="CASPASE_P20"/>
    <property type="match status" value="1"/>
</dbReference>
<feature type="domain" description="Caspase family p20" evidence="1">
    <location>
        <begin position="54"/>
        <end position="119"/>
    </location>
</feature>
<accession>A0A518DKU4</accession>
<dbReference type="InterPro" id="IPR011600">
    <property type="entry name" value="Pept_C14_caspase"/>
</dbReference>
<dbReference type="RefSeq" id="WP_145048388.1">
    <property type="nucleotide sequence ID" value="NZ_CP036433.1"/>
</dbReference>
<dbReference type="SUPFAM" id="SSF52129">
    <property type="entry name" value="Caspase-like"/>
    <property type="match status" value="1"/>
</dbReference>
<keyword evidence="3" id="KW-1185">Reference proteome</keyword>
<dbReference type="PANTHER" id="PTHR23150:SF19">
    <property type="entry name" value="FORMYLGLYCINE-GENERATING ENZYME"/>
    <property type="match status" value="1"/>
</dbReference>
<dbReference type="Pfam" id="PF03781">
    <property type="entry name" value="FGE-sulfatase"/>
    <property type="match status" value="1"/>
</dbReference>
<dbReference type="Gene3D" id="3.90.1580.10">
    <property type="entry name" value="paralog of FGE (formylglycine-generating enzyme)"/>
    <property type="match status" value="1"/>
</dbReference>
<dbReference type="GO" id="GO:0120147">
    <property type="term" value="F:formylglycine-generating oxidase activity"/>
    <property type="evidence" value="ECO:0007669"/>
    <property type="project" value="TreeGrafter"/>
</dbReference>
<dbReference type="InterPro" id="IPR051043">
    <property type="entry name" value="Sulfatase_Mod_Factor_Kinase"/>
</dbReference>
<evidence type="ECO:0000313" key="3">
    <source>
        <dbReference type="Proteomes" id="UP000317648"/>
    </source>
</evidence>
<proteinExistence type="predicted"/>
<dbReference type="AlphaFoldDB" id="A0A518DKU4"/>
<dbReference type="InterPro" id="IPR005532">
    <property type="entry name" value="SUMF_dom"/>
</dbReference>
<dbReference type="Pfam" id="PF00656">
    <property type="entry name" value="Peptidase_C14"/>
    <property type="match status" value="1"/>
</dbReference>
<reference evidence="2 3" key="1">
    <citation type="submission" date="2019-02" db="EMBL/GenBank/DDBJ databases">
        <title>Deep-cultivation of Planctomycetes and their phenomic and genomic characterization uncovers novel biology.</title>
        <authorList>
            <person name="Wiegand S."/>
            <person name="Jogler M."/>
            <person name="Boedeker C."/>
            <person name="Pinto D."/>
            <person name="Vollmers J."/>
            <person name="Rivas-Marin E."/>
            <person name="Kohn T."/>
            <person name="Peeters S.H."/>
            <person name="Heuer A."/>
            <person name="Rast P."/>
            <person name="Oberbeckmann S."/>
            <person name="Bunk B."/>
            <person name="Jeske O."/>
            <person name="Meyerdierks A."/>
            <person name="Storesund J.E."/>
            <person name="Kallscheuer N."/>
            <person name="Luecker S."/>
            <person name="Lage O.M."/>
            <person name="Pohl T."/>
            <person name="Merkel B.J."/>
            <person name="Hornburger P."/>
            <person name="Mueller R.-W."/>
            <person name="Bruemmer F."/>
            <person name="Labrenz M."/>
            <person name="Spormann A.M."/>
            <person name="Op den Camp H."/>
            <person name="Overmann J."/>
            <person name="Amann R."/>
            <person name="Jetten M.S.M."/>
            <person name="Mascher T."/>
            <person name="Medema M.H."/>
            <person name="Devos D.P."/>
            <person name="Kaster A.-K."/>
            <person name="Ovreas L."/>
            <person name="Rohde M."/>
            <person name="Galperin M.Y."/>
            <person name="Jogler C."/>
        </authorList>
    </citation>
    <scope>NUCLEOTIDE SEQUENCE [LARGE SCALE GENOMIC DNA]</scope>
    <source>
        <strain evidence="2 3">Pla85_3_4</strain>
    </source>
</reference>
<protein>
    <submittedName>
        <fullName evidence="2">Formylglycine-generating sulfatase enzyme</fullName>
    </submittedName>
</protein>
<evidence type="ECO:0000313" key="2">
    <source>
        <dbReference type="EMBL" id="QDU92440.1"/>
    </source>
</evidence>
<organism evidence="2 3">
    <name type="scientific">Lignipirellula cremea</name>
    <dbReference type="NCBI Taxonomy" id="2528010"/>
    <lineage>
        <taxon>Bacteria</taxon>
        <taxon>Pseudomonadati</taxon>
        <taxon>Planctomycetota</taxon>
        <taxon>Planctomycetia</taxon>
        <taxon>Pirellulales</taxon>
        <taxon>Pirellulaceae</taxon>
        <taxon>Lignipirellula</taxon>
    </lineage>
</organism>
<sequence length="557" mass="59801">MKTRPAIPSRVAHEKRNSPDKTALKNAWLFAAILSGVLAAPALAQGRTALVIANFDYGDPQLPLVKTDAAAVSDALRGQGFRVTEAENLAVKELKNAIEQFARETTTGGAAVLYFAGLGGQYQTYSSKGAWWSHLQGAGKPANAASPDRDSLALAEIVKLFADHSTARTNCLILDAARPNPFLADRQDQPAGLAPLEAAELPDDLGVLMAAQPNRSAGEGSERSVLAAAVVKHLARSRDSLGQMLESIAKEVDQQTGGKQQPSFVLGSEQLGSRSWPARGERTFLDSAPARDGDFAGQEWINGAGMVFCWCPPGKFQMGEQDSNRPGLEDAQAVDVVLSRGFWLGKYEATGQEGQRVGWSPTATLTRHKLAPMHNLTQSQTDKFLKLLNERERKAGRLPGGWEYGLPTEAEWEYACRAGTTTRFSFGDDEGQLYRYANYADQSLLEDDGAMQYADSRHNDGTGKALAPVGSYAANAWGLHDLHGNVAEWCADAYLPQLPGGTDPLGSGKEASGAVLRGGAWCSLPAYCESAFRNSQGNGGNSRGRDFAGFRVVLRKK</sequence>
<evidence type="ECO:0000259" key="1">
    <source>
        <dbReference type="PROSITE" id="PS50208"/>
    </source>
</evidence>
<dbReference type="InterPro" id="IPR016187">
    <property type="entry name" value="CTDL_fold"/>
</dbReference>
<dbReference type="OrthoDB" id="9812426at2"/>
<dbReference type="GO" id="GO:0006508">
    <property type="term" value="P:proteolysis"/>
    <property type="evidence" value="ECO:0007669"/>
    <property type="project" value="InterPro"/>
</dbReference>
<dbReference type="PANTHER" id="PTHR23150">
    <property type="entry name" value="SULFATASE MODIFYING FACTOR 1, 2"/>
    <property type="match status" value="1"/>
</dbReference>
<dbReference type="Proteomes" id="UP000317648">
    <property type="component" value="Chromosome"/>
</dbReference>
<dbReference type="GO" id="GO:0004197">
    <property type="term" value="F:cysteine-type endopeptidase activity"/>
    <property type="evidence" value="ECO:0007669"/>
    <property type="project" value="InterPro"/>
</dbReference>
<gene>
    <name evidence="2" type="ORF">Pla8534_01880</name>
</gene>
<name>A0A518DKU4_9BACT</name>